<feature type="region of interest" description="Disordered" evidence="9">
    <location>
        <begin position="100"/>
        <end position="120"/>
    </location>
</feature>
<dbReference type="GO" id="GO:0005737">
    <property type="term" value="C:cytoplasm"/>
    <property type="evidence" value="ECO:0007669"/>
    <property type="project" value="TreeGrafter"/>
</dbReference>
<evidence type="ECO:0000256" key="3">
    <source>
        <dbReference type="ARBA" id="ARBA00022676"/>
    </source>
</evidence>
<comment type="subcellular location">
    <subcellularLocation>
        <location evidence="1">Membrane</location>
        <topology evidence="1">Single-pass membrane protein</topology>
    </subcellularLocation>
</comment>
<evidence type="ECO:0000256" key="6">
    <source>
        <dbReference type="ARBA" id="ARBA00022989"/>
    </source>
</evidence>
<keyword evidence="3 8" id="KW-0328">Glycosyltransferase</keyword>
<evidence type="ECO:0000313" key="11">
    <source>
        <dbReference type="Proteomes" id="UP001454036"/>
    </source>
</evidence>
<dbReference type="EC" id="2.4.1.-" evidence="8"/>
<protein>
    <recommendedName>
        <fullName evidence="8">Glycosyltransferase family 92 protein</fullName>
        <ecNumber evidence="8">2.4.1.-</ecNumber>
    </recommendedName>
</protein>
<comment type="similarity">
    <text evidence="2 8">Belongs to the glycosyltransferase 92 family.</text>
</comment>
<dbReference type="PANTHER" id="PTHR21461:SF12">
    <property type="entry name" value="GALACTAN BETA-1,4-GALACTOSYLTRANSFERASE GALS2"/>
    <property type="match status" value="1"/>
</dbReference>
<feature type="compositionally biased region" description="Low complexity" evidence="9">
    <location>
        <begin position="107"/>
        <end position="120"/>
    </location>
</feature>
<evidence type="ECO:0000256" key="5">
    <source>
        <dbReference type="ARBA" id="ARBA00022692"/>
    </source>
</evidence>
<evidence type="ECO:0000256" key="2">
    <source>
        <dbReference type="ARBA" id="ARBA00007647"/>
    </source>
</evidence>
<evidence type="ECO:0000256" key="7">
    <source>
        <dbReference type="ARBA" id="ARBA00023136"/>
    </source>
</evidence>
<evidence type="ECO:0000256" key="9">
    <source>
        <dbReference type="SAM" id="MobiDB-lite"/>
    </source>
</evidence>
<gene>
    <name evidence="10" type="ORF">LIER_27156</name>
</gene>
<keyword evidence="5 8" id="KW-0812">Transmembrane</keyword>
<dbReference type="Proteomes" id="UP001454036">
    <property type="component" value="Unassembled WGS sequence"/>
</dbReference>
<dbReference type="GO" id="GO:0016757">
    <property type="term" value="F:glycosyltransferase activity"/>
    <property type="evidence" value="ECO:0007669"/>
    <property type="project" value="UniProtKB-UniRule"/>
</dbReference>
<evidence type="ECO:0000256" key="4">
    <source>
        <dbReference type="ARBA" id="ARBA00022679"/>
    </source>
</evidence>
<feature type="transmembrane region" description="Helical" evidence="8">
    <location>
        <begin position="20"/>
        <end position="48"/>
    </location>
</feature>
<evidence type="ECO:0000313" key="10">
    <source>
        <dbReference type="EMBL" id="GAA0173568.1"/>
    </source>
</evidence>
<evidence type="ECO:0000256" key="8">
    <source>
        <dbReference type="RuleBase" id="RU366017"/>
    </source>
</evidence>
<comment type="caution">
    <text evidence="10">The sequence shown here is derived from an EMBL/GenBank/DDBJ whole genome shotgun (WGS) entry which is preliminary data.</text>
</comment>
<dbReference type="GO" id="GO:0016020">
    <property type="term" value="C:membrane"/>
    <property type="evidence" value="ECO:0007669"/>
    <property type="project" value="UniProtKB-SubCell"/>
</dbReference>
<evidence type="ECO:0000256" key="1">
    <source>
        <dbReference type="ARBA" id="ARBA00004167"/>
    </source>
</evidence>
<reference evidence="10 11" key="1">
    <citation type="submission" date="2024-01" db="EMBL/GenBank/DDBJ databases">
        <title>The complete chloroplast genome sequence of Lithospermum erythrorhizon: insights into the phylogenetic relationship among Boraginaceae species and the maternal lineages of purple gromwells.</title>
        <authorList>
            <person name="Okada T."/>
            <person name="Watanabe K."/>
        </authorList>
    </citation>
    <scope>NUCLEOTIDE SEQUENCE [LARGE SCALE GENOMIC DNA]</scope>
</reference>
<dbReference type="AlphaFoldDB" id="A0AAV3RF48"/>
<keyword evidence="6 8" id="KW-1133">Transmembrane helix</keyword>
<keyword evidence="7 8" id="KW-0472">Membrane</keyword>
<sequence>MTKVEKTVSREKERKMFVGVVWNCAAELKLLLTALLLLFSVVTLLQFLPPRFSISSTDLNPCTITTHLLINKTKNDVPNITCNEVSGLSNLCNDKYPISEKEKEKTTNSSSNQTTPTNNNGIIKRSFKPYGAAAYNFILMSAYRGSLNSFAINGLASKPLIVFGKPTYVCKWVPNDPSQEPIITNGVKMLPDWGYGRVYTVVIINCTFQTPIVGGNDGKLHLLATTNGGGDTALNTTDTFVALTEKKREFDDFNMKLSNVTPKYDYFYCGSSLYGDLSPQRVREWVAYHVKFFGEKSHFVIHDAGGIHEQVMEVLKPWIEKGYVTLQDIREQERFDGYYHNQFLVVNDCLHRYRFMTKWMFFFDVDEFIFVPKKSTIKSVLNSLSDFTQFTIEQMPMSNGLCLSEDIRKSYRKWGFEKLVYKDVKKGIRRDRKYAVQPRNVFSAGVHMSENTVGKTTHKTEGKIMYYHYHGTIADRHEPCRRHVNSSTITFDGTPYVADTTMRDIAGVIKRFELKMIGPILQRTRQ</sequence>
<dbReference type="PANTHER" id="PTHR21461">
    <property type="entry name" value="GLYCOSYLTRANSFERASE FAMILY 92 PROTEIN"/>
    <property type="match status" value="1"/>
</dbReference>
<name>A0AAV3RF48_LITER</name>
<keyword evidence="11" id="KW-1185">Reference proteome</keyword>
<organism evidence="10 11">
    <name type="scientific">Lithospermum erythrorhizon</name>
    <name type="common">Purple gromwell</name>
    <name type="synonym">Lithospermum officinale var. erythrorhizon</name>
    <dbReference type="NCBI Taxonomy" id="34254"/>
    <lineage>
        <taxon>Eukaryota</taxon>
        <taxon>Viridiplantae</taxon>
        <taxon>Streptophyta</taxon>
        <taxon>Embryophyta</taxon>
        <taxon>Tracheophyta</taxon>
        <taxon>Spermatophyta</taxon>
        <taxon>Magnoliopsida</taxon>
        <taxon>eudicotyledons</taxon>
        <taxon>Gunneridae</taxon>
        <taxon>Pentapetalae</taxon>
        <taxon>asterids</taxon>
        <taxon>lamiids</taxon>
        <taxon>Boraginales</taxon>
        <taxon>Boraginaceae</taxon>
        <taxon>Boraginoideae</taxon>
        <taxon>Lithospermeae</taxon>
        <taxon>Lithospermum</taxon>
    </lineage>
</organism>
<dbReference type="Pfam" id="PF01697">
    <property type="entry name" value="Glyco_transf_92"/>
    <property type="match status" value="1"/>
</dbReference>
<proteinExistence type="inferred from homology"/>
<accession>A0AAV3RF48</accession>
<keyword evidence="4 8" id="KW-0808">Transferase</keyword>
<dbReference type="InterPro" id="IPR008166">
    <property type="entry name" value="Glyco_transf_92"/>
</dbReference>
<dbReference type="EMBL" id="BAABME010008665">
    <property type="protein sequence ID" value="GAA0173568.1"/>
    <property type="molecule type" value="Genomic_DNA"/>
</dbReference>